<feature type="compositionally biased region" description="Low complexity" evidence="6">
    <location>
        <begin position="373"/>
        <end position="389"/>
    </location>
</feature>
<feature type="coiled-coil region" evidence="5">
    <location>
        <begin position="27"/>
        <end position="57"/>
    </location>
</feature>
<dbReference type="EMBL" id="STGY01000007">
    <property type="protein sequence ID" value="THV43118.1"/>
    <property type="molecule type" value="Genomic_DNA"/>
</dbReference>
<comment type="similarity">
    <text evidence="2">Belongs to the RmuC family.</text>
</comment>
<evidence type="ECO:0000256" key="2">
    <source>
        <dbReference type="ARBA" id="ARBA00009840"/>
    </source>
</evidence>
<keyword evidence="3 5" id="KW-0175">Coiled coil</keyword>
<evidence type="ECO:0000256" key="5">
    <source>
        <dbReference type="SAM" id="Coils"/>
    </source>
</evidence>
<evidence type="ECO:0000256" key="3">
    <source>
        <dbReference type="ARBA" id="ARBA00023054"/>
    </source>
</evidence>
<dbReference type="PANTHER" id="PTHR30563">
    <property type="entry name" value="DNA RECOMBINATION PROTEIN RMUC"/>
    <property type="match status" value="1"/>
</dbReference>
<gene>
    <name evidence="7" type="ORF">FAB82_02475</name>
</gene>
<proteinExistence type="inferred from homology"/>
<evidence type="ECO:0000313" key="8">
    <source>
        <dbReference type="Proteomes" id="UP000308760"/>
    </source>
</evidence>
<accession>A0A4S8QFC6</accession>
<dbReference type="GO" id="GO:0006310">
    <property type="term" value="P:DNA recombination"/>
    <property type="evidence" value="ECO:0007669"/>
    <property type="project" value="UniProtKB-KW"/>
</dbReference>
<dbReference type="PANTHER" id="PTHR30563:SF0">
    <property type="entry name" value="DNA RECOMBINATION PROTEIN RMUC"/>
    <property type="match status" value="1"/>
</dbReference>
<evidence type="ECO:0000256" key="6">
    <source>
        <dbReference type="SAM" id="MobiDB-lite"/>
    </source>
</evidence>
<comment type="function">
    <text evidence="1">Involved in DNA recombination.</text>
</comment>
<evidence type="ECO:0000313" key="7">
    <source>
        <dbReference type="EMBL" id="THV43118.1"/>
    </source>
</evidence>
<dbReference type="InterPro" id="IPR003798">
    <property type="entry name" value="DNA_recombination_RmuC"/>
</dbReference>
<dbReference type="Pfam" id="PF02646">
    <property type="entry name" value="RmuC"/>
    <property type="match status" value="1"/>
</dbReference>
<evidence type="ECO:0000256" key="4">
    <source>
        <dbReference type="ARBA" id="ARBA00023172"/>
    </source>
</evidence>
<keyword evidence="4" id="KW-0233">DNA recombination</keyword>
<reference evidence="8" key="1">
    <citation type="submission" date="2019-04" db="EMBL/GenBank/DDBJ databases">
        <title>Nocardioides xinjiangensis sp. nov.</title>
        <authorList>
            <person name="Liu S."/>
        </authorList>
    </citation>
    <scope>NUCLEOTIDE SEQUENCE [LARGE SCALE GENOMIC DNA]</scope>
    <source>
        <strain evidence="8">18</strain>
    </source>
</reference>
<keyword evidence="8" id="KW-1185">Reference proteome</keyword>
<name>A0A4S8QFC6_9ACTN</name>
<dbReference type="RefSeq" id="WP_136532959.1">
    <property type="nucleotide sequence ID" value="NZ_STGY01000007.1"/>
</dbReference>
<comment type="caution">
    <text evidence="7">The sequence shown here is derived from an EMBL/GenBank/DDBJ whole genome shotgun (WGS) entry which is preliminary data.</text>
</comment>
<evidence type="ECO:0000256" key="1">
    <source>
        <dbReference type="ARBA" id="ARBA00003416"/>
    </source>
</evidence>
<protein>
    <submittedName>
        <fullName evidence="7">DNA recombination protein RmuC</fullName>
    </submittedName>
</protein>
<organism evidence="7 8">
    <name type="scientific">Glycomyces buryatensis</name>
    <dbReference type="NCBI Taxonomy" id="2570927"/>
    <lineage>
        <taxon>Bacteria</taxon>
        <taxon>Bacillati</taxon>
        <taxon>Actinomycetota</taxon>
        <taxon>Actinomycetes</taxon>
        <taxon>Glycomycetales</taxon>
        <taxon>Glycomycetaceae</taxon>
        <taxon>Glycomyces</taxon>
    </lineage>
</organism>
<dbReference type="AlphaFoldDB" id="A0A4S8QFC6"/>
<dbReference type="Proteomes" id="UP000308760">
    <property type="component" value="Unassembled WGS sequence"/>
</dbReference>
<reference evidence="7 8" key="2">
    <citation type="submission" date="2019-05" db="EMBL/GenBank/DDBJ databases">
        <title>Glycomyces buryatensis sp. nov.</title>
        <authorList>
            <person name="Nikitina E."/>
        </authorList>
    </citation>
    <scope>NUCLEOTIDE SEQUENCE [LARGE SCALE GENOMIC DNA]</scope>
    <source>
        <strain evidence="7 8">18</strain>
    </source>
</reference>
<dbReference type="OrthoDB" id="370725at2"/>
<feature type="region of interest" description="Disordered" evidence="6">
    <location>
        <begin position="367"/>
        <end position="389"/>
    </location>
</feature>
<sequence length="389" mass="42352">MTWVLMAVVCLAAGGFGGWFFGRSRQAAELAAATARLEAAADNEERLEAKLKAVAYEATDRSRTAVGEVLAPLADTLARYENRLGDVERARLDAYAQLRIQLSGVADISEALRDQTGRLLGALKSPQLRGQWGEVQLRRIVETAGMVEHCDFTEQHSASVDGRVVRPDLVVRLAGGRQIVVDAKAPLQSYLQALETDDEAERDASLRSHARHLRRHVESLAGKEYWRAFEDTPEMVVLFVPADAFLDAALRADPVLLEDAFARGVVLASPATLIVLLRTVAHTWRQEALALHAKEIHKLGRELHERLGTVAGHFSRLGTSLEAAVGSYNAAVASVESRLLVTARRFNELEVAAEPPEPIAPIITPARKPTWDAATTEETAAGAAADYHP</sequence>